<dbReference type="PANTHER" id="PTHR35011:SF2">
    <property type="entry name" value="2,3-DIKETO-L-GULONATE TRAP TRANSPORTER SMALL PERMEASE PROTEIN YIAM"/>
    <property type="match status" value="1"/>
</dbReference>
<keyword evidence="3" id="KW-1003">Cell membrane</keyword>
<dbReference type="EMBL" id="FOVR01000012">
    <property type="protein sequence ID" value="SFO76569.1"/>
    <property type="molecule type" value="Genomic_DNA"/>
</dbReference>
<dbReference type="GO" id="GO:0015740">
    <property type="term" value="P:C4-dicarboxylate transport"/>
    <property type="evidence" value="ECO:0007669"/>
    <property type="project" value="TreeGrafter"/>
</dbReference>
<evidence type="ECO:0000313" key="12">
    <source>
        <dbReference type="Proteomes" id="UP000199236"/>
    </source>
</evidence>
<keyword evidence="5 9" id="KW-0812">Transmembrane</keyword>
<dbReference type="InterPro" id="IPR055348">
    <property type="entry name" value="DctQ"/>
</dbReference>
<evidence type="ECO:0000256" key="1">
    <source>
        <dbReference type="ARBA" id="ARBA00004429"/>
    </source>
</evidence>
<dbReference type="STRING" id="655353.SAMN04488056_112112"/>
<dbReference type="GO" id="GO:0005886">
    <property type="term" value="C:plasma membrane"/>
    <property type="evidence" value="ECO:0007669"/>
    <property type="project" value="UniProtKB-SubCell"/>
</dbReference>
<comment type="similarity">
    <text evidence="8 9">Belongs to the TRAP transporter small permease family.</text>
</comment>
<dbReference type="GO" id="GO:0022857">
    <property type="term" value="F:transmembrane transporter activity"/>
    <property type="evidence" value="ECO:0007669"/>
    <property type="project" value="UniProtKB-UniRule"/>
</dbReference>
<proteinExistence type="inferred from homology"/>
<feature type="transmembrane region" description="Helical" evidence="9">
    <location>
        <begin position="86"/>
        <end position="114"/>
    </location>
</feature>
<evidence type="ECO:0000259" key="10">
    <source>
        <dbReference type="Pfam" id="PF04290"/>
    </source>
</evidence>
<dbReference type="PANTHER" id="PTHR35011">
    <property type="entry name" value="2,3-DIKETO-L-GULONATE TRAP TRANSPORTER SMALL PERMEASE PROTEIN YIAM"/>
    <property type="match status" value="1"/>
</dbReference>
<evidence type="ECO:0000256" key="6">
    <source>
        <dbReference type="ARBA" id="ARBA00022989"/>
    </source>
</evidence>
<feature type="transmembrane region" description="Helical" evidence="9">
    <location>
        <begin position="12"/>
        <end position="32"/>
    </location>
</feature>
<dbReference type="AlphaFoldDB" id="A0A1I5JV12"/>
<evidence type="ECO:0000256" key="3">
    <source>
        <dbReference type="ARBA" id="ARBA00022475"/>
    </source>
</evidence>
<evidence type="ECO:0000256" key="4">
    <source>
        <dbReference type="ARBA" id="ARBA00022519"/>
    </source>
</evidence>
<evidence type="ECO:0000256" key="5">
    <source>
        <dbReference type="ARBA" id="ARBA00022692"/>
    </source>
</evidence>
<evidence type="ECO:0000256" key="2">
    <source>
        <dbReference type="ARBA" id="ARBA00022448"/>
    </source>
</evidence>
<gene>
    <name evidence="11" type="ORF">SAMN04488056_112112</name>
</gene>
<dbReference type="Proteomes" id="UP000199236">
    <property type="component" value="Unassembled WGS sequence"/>
</dbReference>
<name>A0A1I5JV12_9HYPH</name>
<keyword evidence="4 9" id="KW-0997">Cell inner membrane</keyword>
<keyword evidence="7 9" id="KW-0472">Membrane</keyword>
<reference evidence="11 12" key="1">
    <citation type="submission" date="2016-10" db="EMBL/GenBank/DDBJ databases">
        <authorList>
            <person name="de Groot N.N."/>
        </authorList>
    </citation>
    <scope>NUCLEOTIDE SEQUENCE [LARGE SCALE GENOMIC DNA]</scope>
    <source>
        <strain evidence="11 12">CGMCC 1.9157</strain>
    </source>
</reference>
<organism evidence="11 12">
    <name type="scientific">Cohaesibacter marisflavi</name>
    <dbReference type="NCBI Taxonomy" id="655353"/>
    <lineage>
        <taxon>Bacteria</taxon>
        <taxon>Pseudomonadati</taxon>
        <taxon>Pseudomonadota</taxon>
        <taxon>Alphaproteobacteria</taxon>
        <taxon>Hyphomicrobiales</taxon>
        <taxon>Cohaesibacteraceae</taxon>
    </lineage>
</organism>
<accession>A0A1I5JV12</accession>
<comment type="function">
    <text evidence="9">Part of the tripartite ATP-independent periplasmic (TRAP) transport system.</text>
</comment>
<feature type="domain" description="Tripartite ATP-independent periplasmic transporters DctQ component" evidence="10">
    <location>
        <begin position="23"/>
        <end position="154"/>
    </location>
</feature>
<dbReference type="Pfam" id="PF04290">
    <property type="entry name" value="DctQ"/>
    <property type="match status" value="1"/>
</dbReference>
<evidence type="ECO:0000313" key="11">
    <source>
        <dbReference type="EMBL" id="SFO76569.1"/>
    </source>
</evidence>
<evidence type="ECO:0000256" key="7">
    <source>
        <dbReference type="ARBA" id="ARBA00023136"/>
    </source>
</evidence>
<keyword evidence="2 9" id="KW-0813">Transport</keyword>
<protein>
    <recommendedName>
        <fullName evidence="9">TRAP transporter small permease protein</fullName>
    </recommendedName>
</protein>
<feature type="transmembrane region" description="Helical" evidence="9">
    <location>
        <begin position="126"/>
        <end position="144"/>
    </location>
</feature>
<dbReference type="InterPro" id="IPR007387">
    <property type="entry name" value="TRAP_DctQ"/>
</dbReference>
<comment type="subcellular location">
    <subcellularLocation>
        <location evidence="1 9">Cell inner membrane</location>
        <topology evidence="1 9">Multi-pass membrane protein</topology>
    </subcellularLocation>
</comment>
<sequence length="163" mass="18568">MVKFRNYLEKAVLSLITVFLVLLVVMASWQVFARYILNAPPQFTDEAMRFTMIWLVYLGAALAFGITDRHMSLGLFKDMFKGRTRIMFEVFSFACVLVFCLIVMIKGGIALVLIGEGQYSDSMNLPMNWVYMIIPFSGFLSVLLKTQNFVEVVKDIRSGSNGY</sequence>
<comment type="subunit">
    <text evidence="9">The complex comprises the extracytoplasmic solute receptor protein and the two transmembrane proteins.</text>
</comment>
<dbReference type="OrthoDB" id="4964541at2"/>
<feature type="transmembrane region" description="Helical" evidence="9">
    <location>
        <begin position="47"/>
        <end position="66"/>
    </location>
</feature>
<keyword evidence="6 9" id="KW-1133">Transmembrane helix</keyword>
<keyword evidence="12" id="KW-1185">Reference proteome</keyword>
<evidence type="ECO:0000256" key="9">
    <source>
        <dbReference type="RuleBase" id="RU369079"/>
    </source>
</evidence>
<evidence type="ECO:0000256" key="8">
    <source>
        <dbReference type="ARBA" id="ARBA00038436"/>
    </source>
</evidence>